<evidence type="ECO:0000313" key="3">
    <source>
        <dbReference type="EMBL" id="TFC80430.1"/>
    </source>
</evidence>
<dbReference type="PROSITE" id="PS51819">
    <property type="entry name" value="VOC"/>
    <property type="match status" value="2"/>
</dbReference>
<feature type="region of interest" description="Disordered" evidence="1">
    <location>
        <begin position="257"/>
        <end position="281"/>
    </location>
</feature>
<dbReference type="AlphaFoldDB" id="A0A4R8XSW2"/>
<feature type="compositionally biased region" description="Acidic residues" evidence="1">
    <location>
        <begin position="267"/>
        <end position="281"/>
    </location>
</feature>
<dbReference type="InterPro" id="IPR037523">
    <property type="entry name" value="VOC_core"/>
</dbReference>
<keyword evidence="4" id="KW-1185">Reference proteome</keyword>
<name>A0A4R8XSW2_9MICO</name>
<accession>A0A4R8XSW2</accession>
<protein>
    <submittedName>
        <fullName evidence="3">VOC family protein</fullName>
    </submittedName>
</protein>
<dbReference type="Pfam" id="PF00903">
    <property type="entry name" value="Glyoxalase"/>
    <property type="match status" value="2"/>
</dbReference>
<organism evidence="3 4">
    <name type="scientific">Cryobacterium cheniae</name>
    <dbReference type="NCBI Taxonomy" id="1259262"/>
    <lineage>
        <taxon>Bacteria</taxon>
        <taxon>Bacillati</taxon>
        <taxon>Actinomycetota</taxon>
        <taxon>Actinomycetes</taxon>
        <taxon>Micrococcales</taxon>
        <taxon>Microbacteriaceae</taxon>
        <taxon>Cryobacterium</taxon>
    </lineage>
</organism>
<evidence type="ECO:0000259" key="2">
    <source>
        <dbReference type="PROSITE" id="PS51819"/>
    </source>
</evidence>
<dbReference type="InterPro" id="IPR052164">
    <property type="entry name" value="Anthracycline_SecMetBiosynth"/>
</dbReference>
<dbReference type="EMBL" id="SOGN01000041">
    <property type="protein sequence ID" value="TFC80430.1"/>
    <property type="molecule type" value="Genomic_DNA"/>
</dbReference>
<dbReference type="RefSeq" id="WP_134370060.1">
    <property type="nucleotide sequence ID" value="NZ_SOGN01000041.1"/>
</dbReference>
<evidence type="ECO:0000313" key="4">
    <source>
        <dbReference type="Proteomes" id="UP000298433"/>
    </source>
</evidence>
<dbReference type="Proteomes" id="UP000298433">
    <property type="component" value="Unassembled WGS sequence"/>
</dbReference>
<dbReference type="InterPro" id="IPR004360">
    <property type="entry name" value="Glyas_Fos-R_dOase_dom"/>
</dbReference>
<comment type="caution">
    <text evidence="3">The sequence shown here is derived from an EMBL/GenBank/DDBJ whole genome shotgun (WGS) entry which is preliminary data.</text>
</comment>
<evidence type="ECO:0000256" key="1">
    <source>
        <dbReference type="SAM" id="MobiDB-lite"/>
    </source>
</evidence>
<feature type="domain" description="VOC" evidence="2">
    <location>
        <begin position="139"/>
        <end position="255"/>
    </location>
</feature>
<dbReference type="PANTHER" id="PTHR33993:SF14">
    <property type="entry name" value="GB|AAF24581.1"/>
    <property type="match status" value="1"/>
</dbReference>
<gene>
    <name evidence="3" type="ORF">E3T23_09105</name>
</gene>
<dbReference type="OrthoDB" id="9793039at2"/>
<dbReference type="CDD" id="cd07247">
    <property type="entry name" value="SgaA_N_like"/>
    <property type="match status" value="2"/>
</dbReference>
<dbReference type="SUPFAM" id="SSF54593">
    <property type="entry name" value="Glyoxalase/Bleomycin resistance protein/Dihydroxybiphenyl dioxygenase"/>
    <property type="match status" value="2"/>
</dbReference>
<sequence>MPHPHAKRTGEPCWADLMTSDLPRAREFYTRLFGWTASDSGSEYGNYVTFRKGDADVAGMGAHEAGSELPDAWTTYLAVTDADAAVAAARAAGAEVLAEPMQVGTMGRMAILMDPTGAPVGVWQADEFTGFGAFGDAGTPVWHELNTRSYAAALDFYTRVFGWKPVVLSDTDDFRYSTIGPEDDMVAGVFDAAGHLPDSVSSHWQLYLGVPDVHATAATVTELGGTVIREPWTAEFGTFALVTDPTGALFVIGSVDEPPAAEKAGTEEDGTGEPDADLPIG</sequence>
<dbReference type="PANTHER" id="PTHR33993">
    <property type="entry name" value="GLYOXALASE-RELATED"/>
    <property type="match status" value="1"/>
</dbReference>
<dbReference type="Gene3D" id="3.10.180.10">
    <property type="entry name" value="2,3-Dihydroxybiphenyl 1,2-Dioxygenase, domain 1"/>
    <property type="match status" value="2"/>
</dbReference>
<reference evidence="3 4" key="1">
    <citation type="submission" date="2019-03" db="EMBL/GenBank/DDBJ databases">
        <title>Genomics of glacier-inhabiting Cryobacterium strains.</title>
        <authorList>
            <person name="Liu Q."/>
            <person name="Xin Y.-H."/>
        </authorList>
    </citation>
    <scope>NUCLEOTIDE SEQUENCE [LARGE SCALE GENOMIC DNA]</scope>
    <source>
        <strain evidence="3 4">TMT2-48-2</strain>
    </source>
</reference>
<feature type="domain" description="VOC" evidence="2">
    <location>
        <begin position="11"/>
        <end position="125"/>
    </location>
</feature>
<proteinExistence type="predicted"/>
<dbReference type="InterPro" id="IPR029068">
    <property type="entry name" value="Glyas_Bleomycin-R_OHBP_Dase"/>
</dbReference>